<protein>
    <submittedName>
        <fullName evidence="1">Uncharacterized protein</fullName>
    </submittedName>
</protein>
<gene>
    <name evidence="1" type="ORF">OA57_10845</name>
</gene>
<evidence type="ECO:0000313" key="1">
    <source>
        <dbReference type="EMBL" id="KGQ69580.1"/>
    </source>
</evidence>
<organism evidence="1 2">
    <name type="scientific">Chelonobacter oris</name>
    <dbReference type="NCBI Taxonomy" id="505317"/>
    <lineage>
        <taxon>Bacteria</taxon>
        <taxon>Pseudomonadati</taxon>
        <taxon>Pseudomonadota</taxon>
        <taxon>Gammaproteobacteria</taxon>
        <taxon>Pasteurellales</taxon>
        <taxon>Pasteurellaceae</taxon>
        <taxon>Chelonobacter</taxon>
    </lineage>
</organism>
<dbReference type="AlphaFoldDB" id="A0A0A3AR72"/>
<keyword evidence="2" id="KW-1185">Reference proteome</keyword>
<name>A0A0A3AR72_9PAST</name>
<comment type="caution">
    <text evidence="1">The sequence shown here is derived from an EMBL/GenBank/DDBJ whole genome shotgun (WGS) entry which is preliminary data.</text>
</comment>
<evidence type="ECO:0000313" key="2">
    <source>
        <dbReference type="Proteomes" id="UP000030380"/>
    </source>
</evidence>
<dbReference type="STRING" id="505317.OA57_10845"/>
<dbReference type="Proteomes" id="UP000030380">
    <property type="component" value="Unassembled WGS sequence"/>
</dbReference>
<accession>A0A0A3AR72</accession>
<sequence>MFSFWHGVQLNLNAVFYLCRAKTALFVICDFIPESCVYFIYQLVLNENKLHLISCVNHIE</sequence>
<reference evidence="1 2" key="1">
    <citation type="submission" date="2014-11" db="EMBL/GenBank/DDBJ databases">
        <title>Draft genome sequence of Chelonobacter oris 1662T, associated with respiratory disease in Hermann's Tortoises.</title>
        <authorList>
            <person name="Kudirkiene E."/>
            <person name="Hansen M.J."/>
            <person name="Bojesen A.M."/>
        </authorList>
    </citation>
    <scope>NUCLEOTIDE SEQUENCE [LARGE SCALE GENOMIC DNA]</scope>
    <source>
        <strain evidence="1 2">1662</strain>
    </source>
</reference>
<proteinExistence type="predicted"/>
<dbReference type="EMBL" id="JSUM01000016">
    <property type="protein sequence ID" value="KGQ69580.1"/>
    <property type="molecule type" value="Genomic_DNA"/>
</dbReference>